<dbReference type="STRING" id="326298.Suden_2097"/>
<evidence type="ECO:0000313" key="2">
    <source>
        <dbReference type="Proteomes" id="UP000002714"/>
    </source>
</evidence>
<protein>
    <submittedName>
        <fullName evidence="1">Uncharacterized protein</fullName>
    </submittedName>
</protein>
<dbReference type="Proteomes" id="UP000002714">
    <property type="component" value="Chromosome"/>
</dbReference>
<sequence>MSINNLVPLSKSSLESFLKRFDYFRDSELRQIEIISPSVIKITLAAQDSARGFDWITVSLEFSSVSDAKIIENSKLSHIDLGEGITLLYQEETFAFMIGTYNKLSDTQSSICYIKSSSLKYQEGSF</sequence>
<gene>
    <name evidence="1" type="ordered locus">Suden_2097</name>
</gene>
<keyword evidence="2" id="KW-1185">Reference proteome</keyword>
<accession>Q30NR0</accession>
<proteinExistence type="predicted"/>
<dbReference type="KEGG" id="tdn:Suden_2097"/>
<dbReference type="AlphaFoldDB" id="Q30NR0"/>
<dbReference type="eggNOG" id="ENOG5032P16">
    <property type="taxonomic scope" value="Bacteria"/>
</dbReference>
<dbReference type="HOGENOM" id="CLU_1980453_0_0_7"/>
<evidence type="ECO:0000313" key="1">
    <source>
        <dbReference type="EMBL" id="ABB45371.1"/>
    </source>
</evidence>
<dbReference type="EMBL" id="CP000153">
    <property type="protein sequence ID" value="ABB45371.1"/>
    <property type="molecule type" value="Genomic_DNA"/>
</dbReference>
<reference evidence="1 2" key="1">
    <citation type="journal article" date="2008" name="Appl. Environ. Microbiol.">
        <title>Genome of the epsilonproteobacterial chemolithoautotroph Sulfurimonas denitrificans.</title>
        <authorList>
            <person name="Sievert S.M."/>
            <person name="Scott K.M."/>
            <person name="Klotz M.G."/>
            <person name="Chain P.S.G."/>
            <person name="Hauser L.J."/>
            <person name="Hemp J."/>
            <person name="Huegler M."/>
            <person name="Land M."/>
            <person name="Lapidus A."/>
            <person name="Larimer F.W."/>
            <person name="Lucas S."/>
            <person name="Malfatti S.A."/>
            <person name="Meyer F."/>
            <person name="Paulsen I.T."/>
            <person name="Ren Q."/>
            <person name="Simon J."/>
            <person name="Bailey K."/>
            <person name="Diaz E."/>
            <person name="Fitzpatrick K.A."/>
            <person name="Glover B."/>
            <person name="Gwatney N."/>
            <person name="Korajkic A."/>
            <person name="Long A."/>
            <person name="Mobberley J.M."/>
            <person name="Pantry S.N."/>
            <person name="Pazder G."/>
            <person name="Peterson S."/>
            <person name="Quintanilla J.D."/>
            <person name="Sprinkle R."/>
            <person name="Stephens J."/>
            <person name="Thomas P."/>
            <person name="Vaughn R."/>
            <person name="Weber M.J."/>
            <person name="Wooten L.L."/>
        </authorList>
    </citation>
    <scope>NUCLEOTIDE SEQUENCE [LARGE SCALE GENOMIC DNA]</scope>
    <source>
        <strain evidence="2">ATCC 33889 / DSM 1251</strain>
    </source>
</reference>
<organism evidence="1 2">
    <name type="scientific">Sulfurimonas denitrificans (strain ATCC 33889 / DSM 1251)</name>
    <name type="common">Thiomicrospira denitrificans (strain ATCC 33889 / DSM 1251)</name>
    <dbReference type="NCBI Taxonomy" id="326298"/>
    <lineage>
        <taxon>Bacteria</taxon>
        <taxon>Pseudomonadati</taxon>
        <taxon>Campylobacterota</taxon>
        <taxon>Epsilonproteobacteria</taxon>
        <taxon>Campylobacterales</taxon>
        <taxon>Sulfurimonadaceae</taxon>
        <taxon>Sulfurimonas</taxon>
    </lineage>
</organism>
<name>Q30NR0_SULDN</name>